<dbReference type="Gene3D" id="2.60.120.10">
    <property type="entry name" value="Jelly Rolls"/>
    <property type="match status" value="1"/>
</dbReference>
<comment type="caution">
    <text evidence="6">The sequence shown here is derived from an EMBL/GenBank/DDBJ whole genome shotgun (WGS) entry which is preliminary data.</text>
</comment>
<dbReference type="InterPro" id="IPR036390">
    <property type="entry name" value="WH_DNA-bd_sf"/>
</dbReference>
<feature type="domain" description="HTH crp-type" evidence="5">
    <location>
        <begin position="149"/>
        <end position="224"/>
    </location>
</feature>
<keyword evidence="7" id="KW-1185">Reference proteome</keyword>
<accession>A0ABV8RQ63</accession>
<sequence>MSAGGLGCAECPVRDRAACSALEPQEREELARAGRIRTLKRGETLFAAGDRNDACATLIEGALKVTSFDSQGVERILALVHPSGFTGELFAPFTHHDVVALTDSRLCVFSRAQLESAIERYPALAQALLRRSQEEIHETRELIELMGRRGAAGKVAGLLVAMSRAASTSPCHGAQSFDLPLTRGEIAGLLGLTIETVSRQLGALEAKGLIARHGARGIDMRQPRQLEALVD</sequence>
<proteinExistence type="predicted"/>
<dbReference type="InterPro" id="IPR036388">
    <property type="entry name" value="WH-like_DNA-bd_sf"/>
</dbReference>
<keyword evidence="1" id="KW-0805">Transcription regulation</keyword>
<evidence type="ECO:0000256" key="1">
    <source>
        <dbReference type="ARBA" id="ARBA00023015"/>
    </source>
</evidence>
<dbReference type="EMBL" id="JBHSDR010000003">
    <property type="protein sequence ID" value="MFC4294416.1"/>
    <property type="molecule type" value="Genomic_DNA"/>
</dbReference>
<dbReference type="SMART" id="SM00100">
    <property type="entry name" value="cNMP"/>
    <property type="match status" value="1"/>
</dbReference>
<dbReference type="PROSITE" id="PS00042">
    <property type="entry name" value="HTH_CRP_1"/>
    <property type="match status" value="1"/>
</dbReference>
<keyword evidence="3" id="KW-0804">Transcription</keyword>
<dbReference type="InterPro" id="IPR014710">
    <property type="entry name" value="RmlC-like_jellyroll"/>
</dbReference>
<dbReference type="SMART" id="SM00419">
    <property type="entry name" value="HTH_CRP"/>
    <property type="match status" value="1"/>
</dbReference>
<protein>
    <submittedName>
        <fullName evidence="6">Crp/Fnr family transcriptional regulator</fullName>
    </submittedName>
</protein>
<dbReference type="InterPro" id="IPR050397">
    <property type="entry name" value="Env_Response_Regulators"/>
</dbReference>
<dbReference type="InterPro" id="IPR000595">
    <property type="entry name" value="cNMP-bd_dom"/>
</dbReference>
<reference evidence="7" key="1">
    <citation type="journal article" date="2019" name="Int. J. Syst. Evol. Microbiol.">
        <title>The Global Catalogue of Microorganisms (GCM) 10K type strain sequencing project: providing services to taxonomists for standard genome sequencing and annotation.</title>
        <authorList>
            <consortium name="The Broad Institute Genomics Platform"/>
            <consortium name="The Broad Institute Genome Sequencing Center for Infectious Disease"/>
            <person name="Wu L."/>
            <person name="Ma J."/>
        </authorList>
    </citation>
    <scope>NUCLEOTIDE SEQUENCE [LARGE SCALE GENOMIC DNA]</scope>
    <source>
        <strain evidence="7">CGMCC 1.12989</strain>
    </source>
</reference>
<dbReference type="PANTHER" id="PTHR24567">
    <property type="entry name" value="CRP FAMILY TRANSCRIPTIONAL REGULATORY PROTEIN"/>
    <property type="match status" value="1"/>
</dbReference>
<dbReference type="PANTHER" id="PTHR24567:SF75">
    <property type="entry name" value="FUMARATE AND NITRATE REDUCTION REGULATORY PROTEIN"/>
    <property type="match status" value="1"/>
</dbReference>
<dbReference type="InterPro" id="IPR018490">
    <property type="entry name" value="cNMP-bd_dom_sf"/>
</dbReference>
<dbReference type="SUPFAM" id="SSF46785">
    <property type="entry name" value="Winged helix' DNA-binding domain"/>
    <property type="match status" value="1"/>
</dbReference>
<evidence type="ECO:0000256" key="3">
    <source>
        <dbReference type="ARBA" id="ARBA00023163"/>
    </source>
</evidence>
<evidence type="ECO:0000259" key="5">
    <source>
        <dbReference type="PROSITE" id="PS51063"/>
    </source>
</evidence>
<dbReference type="PROSITE" id="PS50042">
    <property type="entry name" value="CNMP_BINDING_3"/>
    <property type="match status" value="1"/>
</dbReference>
<dbReference type="PRINTS" id="PR00034">
    <property type="entry name" value="HTHCRP"/>
</dbReference>
<keyword evidence="2" id="KW-0238">DNA-binding</keyword>
<gene>
    <name evidence="6" type="ORF">ACFO0A_05010</name>
</gene>
<evidence type="ECO:0000313" key="6">
    <source>
        <dbReference type="EMBL" id="MFC4294416.1"/>
    </source>
</evidence>
<dbReference type="Pfam" id="PF13545">
    <property type="entry name" value="HTH_Crp_2"/>
    <property type="match status" value="1"/>
</dbReference>
<dbReference type="Proteomes" id="UP001595828">
    <property type="component" value="Unassembled WGS sequence"/>
</dbReference>
<name>A0ABV8RQ63_9SPHN</name>
<evidence type="ECO:0000259" key="4">
    <source>
        <dbReference type="PROSITE" id="PS50042"/>
    </source>
</evidence>
<evidence type="ECO:0000313" key="7">
    <source>
        <dbReference type="Proteomes" id="UP001595828"/>
    </source>
</evidence>
<feature type="domain" description="Cyclic nucleotide-binding" evidence="4">
    <location>
        <begin position="18"/>
        <end position="89"/>
    </location>
</feature>
<evidence type="ECO:0000256" key="2">
    <source>
        <dbReference type="ARBA" id="ARBA00023125"/>
    </source>
</evidence>
<dbReference type="InterPro" id="IPR018335">
    <property type="entry name" value="Tscrpt_reg_HTH_Crp-type_CS"/>
</dbReference>
<dbReference type="CDD" id="cd00092">
    <property type="entry name" value="HTH_CRP"/>
    <property type="match status" value="1"/>
</dbReference>
<dbReference type="CDD" id="cd00038">
    <property type="entry name" value="CAP_ED"/>
    <property type="match status" value="1"/>
</dbReference>
<organism evidence="6 7">
    <name type="scientific">Novosphingobium tardum</name>
    <dbReference type="NCBI Taxonomy" id="1538021"/>
    <lineage>
        <taxon>Bacteria</taxon>
        <taxon>Pseudomonadati</taxon>
        <taxon>Pseudomonadota</taxon>
        <taxon>Alphaproteobacteria</taxon>
        <taxon>Sphingomonadales</taxon>
        <taxon>Sphingomonadaceae</taxon>
        <taxon>Novosphingobium</taxon>
    </lineage>
</organism>
<dbReference type="PROSITE" id="PS51063">
    <property type="entry name" value="HTH_CRP_2"/>
    <property type="match status" value="1"/>
</dbReference>
<dbReference type="Gene3D" id="1.10.10.10">
    <property type="entry name" value="Winged helix-like DNA-binding domain superfamily/Winged helix DNA-binding domain"/>
    <property type="match status" value="1"/>
</dbReference>
<dbReference type="SUPFAM" id="SSF51206">
    <property type="entry name" value="cAMP-binding domain-like"/>
    <property type="match status" value="1"/>
</dbReference>
<dbReference type="Pfam" id="PF00027">
    <property type="entry name" value="cNMP_binding"/>
    <property type="match status" value="1"/>
</dbReference>
<dbReference type="RefSeq" id="WP_379537867.1">
    <property type="nucleotide sequence ID" value="NZ_JBHSDR010000003.1"/>
</dbReference>
<dbReference type="InterPro" id="IPR012318">
    <property type="entry name" value="HTH_CRP"/>
</dbReference>